<sequence>MANTTVEQLLKGLLVKASPEQAMIRDKFSWAEFWSMFQKNGMLLDEAIGYPALDLDLMLWNDKYALGSTRKAHYTYEDRMYCYEPRCSYYKNGPTYFDQFSCLCGSPHHTAAAINKCCYKHHVCARSLKKECPSTPNELHYVSFNTSNYQLDTMLYENEKTIKCASQPDCQRKLCECDKAAAECWTALPEQQPEKFCQSCFLDEGRIVAKREIETVIRVRILAVEQEEEVKNIMEKITKGEIPSNDVLVNRTLITAAFQINNGYKIVAEAEAELVGILNYTRDDVNRDLYWANKTALAGETYRTHNFLEAAAYKSSLIQAASTEFFKEKFMTYDYGEITLQAIEKLEKLVENNGKDEL</sequence>
<dbReference type="AlphaFoldDB" id="A0A914LA16"/>
<evidence type="ECO:0000313" key="3">
    <source>
        <dbReference type="Proteomes" id="UP000887563"/>
    </source>
</evidence>
<dbReference type="InterPro" id="IPR036444">
    <property type="entry name" value="PLipase_A2_dom_sf"/>
</dbReference>
<accession>A0A914LA16</accession>
<dbReference type="GO" id="GO:0004623">
    <property type="term" value="F:phospholipase A2 activity"/>
    <property type="evidence" value="ECO:0007669"/>
    <property type="project" value="InterPro"/>
</dbReference>
<dbReference type="Proteomes" id="UP000887563">
    <property type="component" value="Unplaced"/>
</dbReference>
<organism evidence="3 4">
    <name type="scientific">Meloidogyne incognita</name>
    <name type="common">Southern root-knot nematode worm</name>
    <name type="synonym">Oxyuris incognita</name>
    <dbReference type="NCBI Taxonomy" id="6306"/>
    <lineage>
        <taxon>Eukaryota</taxon>
        <taxon>Metazoa</taxon>
        <taxon>Ecdysozoa</taxon>
        <taxon>Nematoda</taxon>
        <taxon>Chromadorea</taxon>
        <taxon>Rhabditida</taxon>
        <taxon>Tylenchina</taxon>
        <taxon>Tylenchomorpha</taxon>
        <taxon>Tylenchoidea</taxon>
        <taxon>Meloidogynidae</taxon>
        <taxon>Meloidogyninae</taxon>
        <taxon>Meloidogyne</taxon>
        <taxon>Meloidogyne incognita group</taxon>
    </lineage>
</organism>
<dbReference type="GO" id="GO:0006644">
    <property type="term" value="P:phospholipid metabolic process"/>
    <property type="evidence" value="ECO:0007669"/>
    <property type="project" value="InterPro"/>
</dbReference>
<dbReference type="Gene3D" id="1.20.90.10">
    <property type="entry name" value="Phospholipase A2 domain"/>
    <property type="match status" value="1"/>
</dbReference>
<evidence type="ECO:0000313" key="4">
    <source>
        <dbReference type="WBParaSite" id="Minc3s00301g09734"/>
    </source>
</evidence>
<feature type="domain" description="Phospholipase A2-like central" evidence="2">
    <location>
        <begin position="90"/>
        <end position="187"/>
    </location>
</feature>
<dbReference type="InterPro" id="IPR033112">
    <property type="entry name" value="PLA2_Asp_AS"/>
</dbReference>
<name>A0A914LA16_MELIC</name>
<dbReference type="SUPFAM" id="SSF48619">
    <property type="entry name" value="Phospholipase A2, PLA2"/>
    <property type="match status" value="1"/>
</dbReference>
<dbReference type="PROSITE" id="PS00119">
    <property type="entry name" value="PA2_ASP"/>
    <property type="match status" value="1"/>
</dbReference>
<protein>
    <submittedName>
        <fullName evidence="4">Phospholipase A2 domain-containing protein</fullName>
    </submittedName>
</protein>
<evidence type="ECO:0000259" key="2">
    <source>
        <dbReference type="Pfam" id="PF00068"/>
    </source>
</evidence>
<proteinExistence type="predicted"/>
<dbReference type="GO" id="GO:0050482">
    <property type="term" value="P:arachidonate secretion"/>
    <property type="evidence" value="ECO:0007669"/>
    <property type="project" value="InterPro"/>
</dbReference>
<evidence type="ECO:0000256" key="1">
    <source>
        <dbReference type="ARBA" id="ARBA00023157"/>
    </source>
</evidence>
<dbReference type="InterPro" id="IPR016090">
    <property type="entry name" value="PLA2-like_dom"/>
</dbReference>
<dbReference type="WBParaSite" id="Minc3s00301g09734">
    <property type="protein sequence ID" value="Minc3s00301g09734"/>
    <property type="gene ID" value="Minc3s00301g09734"/>
</dbReference>
<dbReference type="Pfam" id="PF00068">
    <property type="entry name" value="Phospholip_A2_1"/>
    <property type="match status" value="1"/>
</dbReference>
<reference evidence="4" key="1">
    <citation type="submission" date="2022-11" db="UniProtKB">
        <authorList>
            <consortium name="WormBaseParasite"/>
        </authorList>
    </citation>
    <scope>IDENTIFICATION</scope>
</reference>
<keyword evidence="1" id="KW-1015">Disulfide bond</keyword>
<keyword evidence="3" id="KW-1185">Reference proteome</keyword>